<name>A0A5J4WSF2_9EUKA</name>
<protein>
    <submittedName>
        <fullName evidence="2">Uncharacterized protein</fullName>
    </submittedName>
</protein>
<comment type="caution">
    <text evidence="2">The sequence shown here is derived from an EMBL/GenBank/DDBJ whole genome shotgun (WGS) entry which is preliminary data.</text>
</comment>
<dbReference type="AlphaFoldDB" id="A0A5J4WSF2"/>
<keyword evidence="1" id="KW-0175">Coiled coil</keyword>
<organism evidence="2 3">
    <name type="scientific">Streblomastix strix</name>
    <dbReference type="NCBI Taxonomy" id="222440"/>
    <lineage>
        <taxon>Eukaryota</taxon>
        <taxon>Metamonada</taxon>
        <taxon>Preaxostyla</taxon>
        <taxon>Oxymonadida</taxon>
        <taxon>Streblomastigidae</taxon>
        <taxon>Streblomastix</taxon>
    </lineage>
</organism>
<dbReference type="Proteomes" id="UP000324800">
    <property type="component" value="Unassembled WGS sequence"/>
</dbReference>
<sequence length="216" mass="25025">MPIRHKEEQIWDLDVLLDYIKSQVPYQNKNLPTIQYRRAIAATLVMLLTVARLAELHRAILLSTSDDEYIIQTTILKSLHRIVELKFCKIPDERICPLIWFKSCVQVDGFTHHSDIASIVKQYYDKNNNVEAREVIGQMEEEFDNKEDVEQERTLLEEIEHERSTVEYRIPCLVVVLSLGLSHLETPTELEDVQKAQQKVTNVEEIAILLGSNNIG</sequence>
<evidence type="ECO:0000256" key="1">
    <source>
        <dbReference type="SAM" id="Coils"/>
    </source>
</evidence>
<reference evidence="2 3" key="1">
    <citation type="submission" date="2019-03" db="EMBL/GenBank/DDBJ databases">
        <title>Single cell metagenomics reveals metabolic interactions within the superorganism composed of flagellate Streblomastix strix and complex community of Bacteroidetes bacteria on its surface.</title>
        <authorList>
            <person name="Treitli S.C."/>
            <person name="Kolisko M."/>
            <person name="Husnik F."/>
            <person name="Keeling P."/>
            <person name="Hampl V."/>
        </authorList>
    </citation>
    <scope>NUCLEOTIDE SEQUENCE [LARGE SCALE GENOMIC DNA]</scope>
    <source>
        <strain evidence="2">ST1C</strain>
    </source>
</reference>
<dbReference type="EMBL" id="SNRW01001093">
    <property type="protein sequence ID" value="KAA6397840.1"/>
    <property type="molecule type" value="Genomic_DNA"/>
</dbReference>
<accession>A0A5J4WSF2</accession>
<gene>
    <name evidence="2" type="ORF">EZS28_006637</name>
</gene>
<evidence type="ECO:0000313" key="2">
    <source>
        <dbReference type="EMBL" id="KAA6397840.1"/>
    </source>
</evidence>
<feature type="coiled-coil region" evidence="1">
    <location>
        <begin position="132"/>
        <end position="159"/>
    </location>
</feature>
<evidence type="ECO:0000313" key="3">
    <source>
        <dbReference type="Proteomes" id="UP000324800"/>
    </source>
</evidence>
<proteinExistence type="predicted"/>